<dbReference type="SUPFAM" id="SSF103473">
    <property type="entry name" value="MFS general substrate transporter"/>
    <property type="match status" value="1"/>
</dbReference>
<evidence type="ECO:0000256" key="1">
    <source>
        <dbReference type="ARBA" id="ARBA00004651"/>
    </source>
</evidence>
<reference evidence="7 8" key="1">
    <citation type="submission" date="2017-10" db="EMBL/GenBank/DDBJ databases">
        <title>Sequencing the genomes of 1000 actinobacteria strains.</title>
        <authorList>
            <person name="Klenk H.-P."/>
        </authorList>
    </citation>
    <scope>NUCLEOTIDE SEQUENCE [LARGE SCALE GENOMIC DNA]</scope>
    <source>
        <strain evidence="7 8">DSM 21838</strain>
    </source>
</reference>
<feature type="transmembrane region" description="Helical" evidence="5">
    <location>
        <begin position="319"/>
        <end position="340"/>
    </location>
</feature>
<sequence>MARHAALPDHRPDMDVVQRRTVRTMTLAQIFSALGNGSTLALGSILAVDLSGNDAFAGTTTTALTLAPALLAVPLSTLAVRRGRRTALTTGLAAATLGTVLIVGATVWRLFPLLLLGAFLVGVASAVNLQARFAATDLARPEHRGRDLSLVVWAVTIGAVAGPNMVVLGAALAQAVGLPVEAGPFLISGAGMVLGAVLLQVGLRPDPLLLRQALDAAPSVARSAPAAAGPAAIARPSVRDGWAAVRGSTRARAALTVLLAAHTAMVAVMSMTPLHLQHVAGATAGGPAFLTIVGFTISLHVAGMYALSPVMGWSADRFGGGVTALGGLAVLLVAVGFAGIGQDSITTVTIGLVLLGLGWSAATIAGSALLVEAVPPARRVTAQGLSDALMSGAGALGSLAAGFVMGLSGYGVLNVVMAVLVGGVAVHAGRTLLGGHRARG</sequence>
<dbReference type="OrthoDB" id="9776171at2"/>
<dbReference type="PANTHER" id="PTHR23534">
    <property type="entry name" value="MFS PERMEASE"/>
    <property type="match status" value="1"/>
</dbReference>
<dbReference type="GO" id="GO:0022857">
    <property type="term" value="F:transmembrane transporter activity"/>
    <property type="evidence" value="ECO:0007669"/>
    <property type="project" value="InterPro"/>
</dbReference>
<proteinExistence type="predicted"/>
<feature type="transmembrane region" description="Helical" evidence="5">
    <location>
        <begin position="288"/>
        <end position="307"/>
    </location>
</feature>
<feature type="transmembrane region" description="Helical" evidence="5">
    <location>
        <begin position="150"/>
        <end position="173"/>
    </location>
</feature>
<evidence type="ECO:0000313" key="7">
    <source>
        <dbReference type="EMBL" id="PFG45067.1"/>
    </source>
</evidence>
<keyword evidence="4 5" id="KW-0472">Membrane</keyword>
<feature type="transmembrane region" description="Helical" evidence="5">
    <location>
        <begin position="87"/>
        <end position="104"/>
    </location>
</feature>
<feature type="transmembrane region" description="Helical" evidence="5">
    <location>
        <begin position="185"/>
        <end position="203"/>
    </location>
</feature>
<dbReference type="Pfam" id="PF07690">
    <property type="entry name" value="MFS_1"/>
    <property type="match status" value="1"/>
</dbReference>
<dbReference type="GO" id="GO:0005886">
    <property type="term" value="C:plasma membrane"/>
    <property type="evidence" value="ECO:0007669"/>
    <property type="project" value="UniProtKB-SubCell"/>
</dbReference>
<dbReference type="AlphaFoldDB" id="A0A2A9F0Y6"/>
<dbReference type="InterPro" id="IPR011701">
    <property type="entry name" value="MFS"/>
</dbReference>
<evidence type="ECO:0000256" key="2">
    <source>
        <dbReference type="ARBA" id="ARBA00022692"/>
    </source>
</evidence>
<dbReference type="EMBL" id="PDJI01000002">
    <property type="protein sequence ID" value="PFG45067.1"/>
    <property type="molecule type" value="Genomic_DNA"/>
</dbReference>
<dbReference type="Gene3D" id="1.20.1250.20">
    <property type="entry name" value="MFS general substrate transporter like domains"/>
    <property type="match status" value="1"/>
</dbReference>
<evidence type="ECO:0000256" key="5">
    <source>
        <dbReference type="SAM" id="Phobius"/>
    </source>
</evidence>
<evidence type="ECO:0000256" key="4">
    <source>
        <dbReference type="ARBA" id="ARBA00023136"/>
    </source>
</evidence>
<feature type="transmembrane region" description="Helical" evidence="5">
    <location>
        <begin position="253"/>
        <end position="276"/>
    </location>
</feature>
<dbReference type="PANTHER" id="PTHR23534:SF1">
    <property type="entry name" value="MAJOR FACILITATOR SUPERFAMILY PROTEIN"/>
    <property type="match status" value="1"/>
</dbReference>
<feature type="transmembrane region" description="Helical" evidence="5">
    <location>
        <begin position="411"/>
        <end position="433"/>
    </location>
</feature>
<dbReference type="InterPro" id="IPR036259">
    <property type="entry name" value="MFS_trans_sf"/>
</dbReference>
<evidence type="ECO:0000259" key="6">
    <source>
        <dbReference type="PROSITE" id="PS50850"/>
    </source>
</evidence>
<feature type="transmembrane region" description="Helical" evidence="5">
    <location>
        <begin position="60"/>
        <end position="80"/>
    </location>
</feature>
<evidence type="ECO:0000256" key="3">
    <source>
        <dbReference type="ARBA" id="ARBA00022989"/>
    </source>
</evidence>
<dbReference type="Proteomes" id="UP000222106">
    <property type="component" value="Unassembled WGS sequence"/>
</dbReference>
<feature type="transmembrane region" description="Helical" evidence="5">
    <location>
        <begin position="27"/>
        <end position="48"/>
    </location>
</feature>
<feature type="transmembrane region" description="Helical" evidence="5">
    <location>
        <begin position="110"/>
        <end position="129"/>
    </location>
</feature>
<keyword evidence="8" id="KW-1185">Reference proteome</keyword>
<dbReference type="PROSITE" id="PS50850">
    <property type="entry name" value="MFS"/>
    <property type="match status" value="1"/>
</dbReference>
<dbReference type="InterPro" id="IPR020846">
    <property type="entry name" value="MFS_dom"/>
</dbReference>
<name>A0A2A9F0Y6_9MICO</name>
<keyword evidence="3 5" id="KW-1133">Transmembrane helix</keyword>
<keyword evidence="2 5" id="KW-0812">Transmembrane</keyword>
<comment type="caution">
    <text evidence="7">The sequence shown here is derived from an EMBL/GenBank/DDBJ whole genome shotgun (WGS) entry which is preliminary data.</text>
</comment>
<organism evidence="7 8">
    <name type="scientific">Georgenia soli</name>
    <dbReference type="NCBI Taxonomy" id="638953"/>
    <lineage>
        <taxon>Bacteria</taxon>
        <taxon>Bacillati</taxon>
        <taxon>Actinomycetota</taxon>
        <taxon>Actinomycetes</taxon>
        <taxon>Micrococcales</taxon>
        <taxon>Bogoriellaceae</taxon>
        <taxon>Georgenia</taxon>
    </lineage>
</organism>
<feature type="transmembrane region" description="Helical" evidence="5">
    <location>
        <begin position="385"/>
        <end position="405"/>
    </location>
</feature>
<protein>
    <submittedName>
        <fullName evidence="7">Putative MFS family arabinose efflux permease</fullName>
    </submittedName>
</protein>
<comment type="subcellular location">
    <subcellularLocation>
        <location evidence="1">Cell membrane</location>
        <topology evidence="1">Multi-pass membrane protein</topology>
    </subcellularLocation>
</comment>
<feature type="domain" description="Major facilitator superfamily (MFS) profile" evidence="6">
    <location>
        <begin position="21"/>
        <end position="439"/>
    </location>
</feature>
<accession>A0A2A9F0Y6</accession>
<gene>
    <name evidence="7" type="ORF">ATJ97_0120</name>
</gene>
<feature type="transmembrane region" description="Helical" evidence="5">
    <location>
        <begin position="352"/>
        <end position="373"/>
    </location>
</feature>
<evidence type="ECO:0000313" key="8">
    <source>
        <dbReference type="Proteomes" id="UP000222106"/>
    </source>
</evidence>